<name>A0A3M0JR23_HIRRU</name>
<organism evidence="1 2">
    <name type="scientific">Hirundo rustica rustica</name>
    <dbReference type="NCBI Taxonomy" id="333673"/>
    <lineage>
        <taxon>Eukaryota</taxon>
        <taxon>Metazoa</taxon>
        <taxon>Chordata</taxon>
        <taxon>Craniata</taxon>
        <taxon>Vertebrata</taxon>
        <taxon>Euteleostomi</taxon>
        <taxon>Archelosauria</taxon>
        <taxon>Archosauria</taxon>
        <taxon>Dinosauria</taxon>
        <taxon>Saurischia</taxon>
        <taxon>Theropoda</taxon>
        <taxon>Coelurosauria</taxon>
        <taxon>Aves</taxon>
        <taxon>Neognathae</taxon>
        <taxon>Neoaves</taxon>
        <taxon>Telluraves</taxon>
        <taxon>Australaves</taxon>
        <taxon>Passeriformes</taxon>
        <taxon>Sylvioidea</taxon>
        <taxon>Hirundinidae</taxon>
        <taxon>Hirundo</taxon>
    </lineage>
</organism>
<keyword evidence="2" id="KW-1185">Reference proteome</keyword>
<proteinExistence type="predicted"/>
<reference evidence="1 2" key="1">
    <citation type="submission" date="2018-07" db="EMBL/GenBank/DDBJ databases">
        <title>A high quality draft genome assembly of the barn swallow (H. rustica rustica).</title>
        <authorList>
            <person name="Formenti G."/>
            <person name="Chiara M."/>
            <person name="Poveda L."/>
            <person name="Francoijs K.-J."/>
            <person name="Bonisoli-Alquati A."/>
            <person name="Canova L."/>
            <person name="Gianfranceschi L."/>
            <person name="Horner D.S."/>
            <person name="Saino N."/>
        </authorList>
    </citation>
    <scope>NUCLEOTIDE SEQUENCE [LARGE SCALE GENOMIC DNA]</scope>
    <source>
        <strain evidence="1">Chelidonia</strain>
        <tissue evidence="1">Blood</tissue>
    </source>
</reference>
<dbReference type="AlphaFoldDB" id="A0A3M0JR23"/>
<evidence type="ECO:0000313" key="2">
    <source>
        <dbReference type="Proteomes" id="UP000269221"/>
    </source>
</evidence>
<dbReference type="EMBL" id="QRBI01000140">
    <property type="protein sequence ID" value="RMC01200.1"/>
    <property type="molecule type" value="Genomic_DNA"/>
</dbReference>
<protein>
    <submittedName>
        <fullName evidence="1">Uncharacterized protein</fullName>
    </submittedName>
</protein>
<dbReference type="OrthoDB" id="10056483at2759"/>
<dbReference type="Proteomes" id="UP000269221">
    <property type="component" value="Unassembled WGS sequence"/>
</dbReference>
<comment type="caution">
    <text evidence="1">The sequence shown here is derived from an EMBL/GenBank/DDBJ whole genome shotgun (WGS) entry which is preliminary data.</text>
</comment>
<sequence>MTQLGCSVDLLEGRKALQRDLDRLDPRTKANWMRFNKGQDPALVSQQSRAALYTGAEWMESGPVEKDLGMLVGIWLIVIQLCAQEAKKATAAWFSAIVQPTGPGQ</sequence>
<evidence type="ECO:0000313" key="1">
    <source>
        <dbReference type="EMBL" id="RMC01200.1"/>
    </source>
</evidence>
<accession>A0A3M0JR23</accession>
<gene>
    <name evidence="1" type="ORF">DUI87_22292</name>
</gene>